<proteinExistence type="predicted"/>
<feature type="transmembrane region" description="Helical" evidence="2">
    <location>
        <begin position="51"/>
        <end position="70"/>
    </location>
</feature>
<evidence type="ECO:0000256" key="2">
    <source>
        <dbReference type="SAM" id="Phobius"/>
    </source>
</evidence>
<evidence type="ECO:0000313" key="4">
    <source>
        <dbReference type="Proteomes" id="UP001642464"/>
    </source>
</evidence>
<evidence type="ECO:0000313" key="3">
    <source>
        <dbReference type="EMBL" id="CAK9046304.1"/>
    </source>
</evidence>
<accession>A0ABP0M487</accession>
<dbReference type="EMBL" id="CAXAMM010019724">
    <property type="protein sequence ID" value="CAK9046304.1"/>
    <property type="molecule type" value="Genomic_DNA"/>
</dbReference>
<comment type="caution">
    <text evidence="3">The sequence shown here is derived from an EMBL/GenBank/DDBJ whole genome shotgun (WGS) entry which is preliminary data.</text>
</comment>
<keyword evidence="4" id="KW-1185">Reference proteome</keyword>
<protein>
    <submittedName>
        <fullName evidence="3">MFS domain-containing protein</fullName>
    </submittedName>
</protein>
<feature type="compositionally biased region" description="Acidic residues" evidence="1">
    <location>
        <begin position="80"/>
        <end position="89"/>
    </location>
</feature>
<keyword evidence="2" id="KW-0472">Membrane</keyword>
<evidence type="ECO:0000256" key="1">
    <source>
        <dbReference type="SAM" id="MobiDB-lite"/>
    </source>
</evidence>
<feature type="region of interest" description="Disordered" evidence="1">
    <location>
        <begin position="78"/>
        <end position="138"/>
    </location>
</feature>
<organism evidence="3 4">
    <name type="scientific">Durusdinium trenchii</name>
    <dbReference type="NCBI Taxonomy" id="1381693"/>
    <lineage>
        <taxon>Eukaryota</taxon>
        <taxon>Sar</taxon>
        <taxon>Alveolata</taxon>
        <taxon>Dinophyceae</taxon>
        <taxon>Suessiales</taxon>
        <taxon>Symbiodiniaceae</taxon>
        <taxon>Durusdinium</taxon>
    </lineage>
</organism>
<keyword evidence="2" id="KW-1133">Transmembrane helix</keyword>
<gene>
    <name evidence="3" type="ORF">SCF082_LOCUS26090</name>
</gene>
<name>A0ABP0M487_9DINO</name>
<dbReference type="Proteomes" id="UP001642464">
    <property type="component" value="Unassembled WGS sequence"/>
</dbReference>
<feature type="transmembrane region" description="Helical" evidence="2">
    <location>
        <begin position="20"/>
        <end position="39"/>
    </location>
</feature>
<reference evidence="3 4" key="1">
    <citation type="submission" date="2024-02" db="EMBL/GenBank/DDBJ databases">
        <authorList>
            <person name="Chen Y."/>
            <person name="Shah S."/>
            <person name="Dougan E. K."/>
            <person name="Thang M."/>
            <person name="Chan C."/>
        </authorList>
    </citation>
    <scope>NUCLEOTIDE SEQUENCE [LARGE SCALE GENOMIC DNA]</scope>
</reference>
<feature type="compositionally biased region" description="Basic and acidic residues" evidence="1">
    <location>
        <begin position="90"/>
        <end position="102"/>
    </location>
</feature>
<keyword evidence="2" id="KW-0812">Transmembrane</keyword>
<sequence>MAAIEGKEGMYLAITMAPMYLAALPVGIISGWCLATFCPQNVPAEERRSQLMWLIIGVTGFISPVALWIFQKRLILPEDSTNEPEDDGEGEIRQTRRLRDSGDVGASPSPHSPQKAGQCSDAQEPVFVIGRPVEDGEL</sequence>